<name>A0AA86U884_9EUKA</name>
<evidence type="ECO:0000313" key="3">
    <source>
        <dbReference type="EMBL" id="CAL6082112.1"/>
    </source>
</evidence>
<dbReference type="AlphaFoldDB" id="A0AA86U884"/>
<feature type="chain" id="PRO_5041681877" evidence="1">
    <location>
        <begin position="21"/>
        <end position="99"/>
    </location>
</feature>
<evidence type="ECO:0000256" key="1">
    <source>
        <dbReference type="SAM" id="SignalP"/>
    </source>
</evidence>
<sequence>MILSLLRALVSSAIVRKVQISNWRDVDFKADLYGEPGRDNSPDMQTIQEQNPNGYIRLHSQTNSDYLDAMNVGKNHVITNTCWTWVRALILCGDEFACQ</sequence>
<organism evidence="2">
    <name type="scientific">Hexamita inflata</name>
    <dbReference type="NCBI Taxonomy" id="28002"/>
    <lineage>
        <taxon>Eukaryota</taxon>
        <taxon>Metamonada</taxon>
        <taxon>Diplomonadida</taxon>
        <taxon>Hexamitidae</taxon>
        <taxon>Hexamitinae</taxon>
        <taxon>Hexamita</taxon>
    </lineage>
</organism>
<evidence type="ECO:0000313" key="4">
    <source>
        <dbReference type="Proteomes" id="UP001642409"/>
    </source>
</evidence>
<evidence type="ECO:0000313" key="2">
    <source>
        <dbReference type="EMBL" id="CAI9945084.1"/>
    </source>
</evidence>
<keyword evidence="1" id="KW-0732">Signal</keyword>
<keyword evidence="4" id="KW-1185">Reference proteome</keyword>
<accession>A0AA86U884</accession>
<gene>
    <name evidence="2" type="ORF">HINF_LOCUS32729</name>
    <name evidence="3" type="ORF">HINF_LOCUS60904</name>
</gene>
<dbReference type="Proteomes" id="UP001642409">
    <property type="component" value="Unassembled WGS sequence"/>
</dbReference>
<protein>
    <submittedName>
        <fullName evidence="3">Hypothetical_protein</fullName>
    </submittedName>
</protein>
<dbReference type="EMBL" id="CAXDID020000360">
    <property type="protein sequence ID" value="CAL6082112.1"/>
    <property type="molecule type" value="Genomic_DNA"/>
</dbReference>
<dbReference type="EMBL" id="CATOUU010000737">
    <property type="protein sequence ID" value="CAI9945084.1"/>
    <property type="molecule type" value="Genomic_DNA"/>
</dbReference>
<reference evidence="3 4" key="2">
    <citation type="submission" date="2024-07" db="EMBL/GenBank/DDBJ databases">
        <authorList>
            <person name="Akdeniz Z."/>
        </authorList>
    </citation>
    <scope>NUCLEOTIDE SEQUENCE [LARGE SCALE GENOMIC DNA]</scope>
</reference>
<proteinExistence type="predicted"/>
<reference evidence="2" key="1">
    <citation type="submission" date="2023-06" db="EMBL/GenBank/DDBJ databases">
        <authorList>
            <person name="Kurt Z."/>
        </authorList>
    </citation>
    <scope>NUCLEOTIDE SEQUENCE</scope>
</reference>
<feature type="signal peptide" evidence="1">
    <location>
        <begin position="1"/>
        <end position="20"/>
    </location>
</feature>
<comment type="caution">
    <text evidence="2">The sequence shown here is derived from an EMBL/GenBank/DDBJ whole genome shotgun (WGS) entry which is preliminary data.</text>
</comment>